<dbReference type="InterPro" id="IPR012099">
    <property type="entry name" value="Midasin"/>
</dbReference>
<dbReference type="InterPro" id="IPR036465">
    <property type="entry name" value="vWFA_dom_sf"/>
</dbReference>
<feature type="compositionally biased region" description="Acidic residues" evidence="10">
    <location>
        <begin position="5019"/>
        <end position="5046"/>
    </location>
</feature>
<dbReference type="Proteomes" id="UP001314263">
    <property type="component" value="Unassembled WGS sequence"/>
</dbReference>
<dbReference type="InterPro" id="IPR025662">
    <property type="entry name" value="Sigma_54_int_dom_ATP-bd_1"/>
</dbReference>
<dbReference type="Pfam" id="PF17865">
    <property type="entry name" value="AAA_lid_5"/>
    <property type="match status" value="1"/>
</dbReference>
<sequence length="5770" mass="617845">MPAEALDIRSAVASLCRRQPALDAQLRPFLTGEGSTQLQALAAVLQEALLLPSMTLAVASCFRPMLLPLIDALVDQELSTDLKSGASQVQVAMALISLLELAPYLARPVEHYLRSAEPAYPQLLAGLPLTVPESSAANTTTKVQATRALLRALQHMPPLRKLWGLHSVQPFQALLESSEPDVRWLAVECLALIAGLGDAGKVQVRKAVLQPGEEATSALSWQADCTRYAVERAGYWMTGPGFSPDTSAPPSALAQDSGAQQQISEVQAGRGYVSLGGIPVPSRGAQRGAQAARQFVRTPSAERSLQACALVLCQSRPLLLDGPPGSGKTALVSELAQATGNMDYITVHIDDQMDAKSLLGAYVCTAVPGEFVWQPGPLMQAVSDGRWLLIEDINLAPPDVLASLVGLLERRQLYLPQRAQSIAAHPGFQLIASVTSSPGGGQAGAYGSAQGVRDLLGGLWSTVAVQAPCAAERLAILRQGYPQLAALLPAGLMALSLVKLAAGQPWEAEEAGESHWEGTVHAAMHAAGLRIGDTVLHVGRYFSLRDAMKWARRMQRVHGSLLQRSQHMMDVDASTTVDVTVLPLAMREAAFFESADCYTAMIANREAHRRLLAAVAALWALPQESLDQFLTLRKPSLIQTASDVHVGRASLPRAAQPPNPDSAMPQKALLKQGKAFAATGHVMRSMEAVAVAASQQEPMLLVGETGTGKTTLVQRLAEQVGAQLVVLNLSQQTDSGDLLGGFQPVDPSQALLPLLEHFQDLVRRTWVKGKNEDFLTRTLKYAQRQKWPALLKAFRTAAAKVNALQRELAANGTERAGKRKKGFTQALREEWGRFSESVTSAERAAQLAEGGFAFAFQEGALVKALRQGHWVLLDEINLAPSEALERLAGIMESESSSIALTERGDLEPIARHPGFRIFAAMNPATDAGKRELPAALRNRFTEVYISEPTALADLRAVVAEYLSGAAPNPPLDAVVDFYTAAKHEADMTLVDGAGSKPGYNLRTLSRALQYARAALPQYGLQRALYDGCAMAFLTQLHPSSAPAMERLLQTHILAGSSVKAVLRLVAQPGGGRHVLFEHFWVEVGDLPLPEPSSAPQFVMTPSVRGHLRSLARAVLVRRFPILLQGPTSTGKTSLVAHLAAQTGHRCVRINNHEQTDLQEYLGSYVADEQGRLVFREGALVTAVRQGHWVVLDELNLAPSEVLEALNRLLDDNRELYVPELGEMVQPHPHFMLFATQNPAGAYGGRKALSRAFRSRFLELHVGDIPDAELATILQQRCALAPSYSTKLVAVMRELQRRRQATNVFAGKHGYITPRDLFKWAGRGAVGYQQLAESGYALLAERLRSAPERVIVQEVLESVMRVKLSMGDLYQSAGEAPAQRLAAALVAPAPAGGSVEAASLQALSGIVWTPSMRRMYTLVDRCLQSMEPVLLVGETGTGKTTVCQMAALMRDQRLHILNCNQHTETSDFLGGFRPARDREGAVRRFMAAAEALRTAPIFARCGMAAPAFPDRLGAMDLFEAFQGAAQAVQQLDEAIGAHADSAEMQRALNGVHTALAQAKEAALAARAPFQWVDGPLVTAMRQGDIILIDELNLAEDAVLERMNSVLEPGRILTLAEKGGAGAEEVTAAPGFRLVATMNPGGDYGKRELSPALSNRFTTVWVPPIEDLSELAALLDARLADDQLRAKVSERLLRFWEFFRQHAGPVAGTALSVRDLLSWAGFINTAAPSIGALPAYAHGAQLTLLDGIGLGASLPTEVAQQLQHLCQDFLLSQLPEQARPAALAAAGGAAQDAAHDSERDDEMHEADVQQCTTTVPQGAESASAAQPEGTWGIPPFFVERGPHQGPHQGAAFEFRAPTTSKNALRVLRALQLKRSVLLEGSPGVGKTALVAALARAAGHRHVRINLSEQTDMMDLLGADLPVEGGLPGEFAWADGPLLAALKAGDWVLLDELNLAGQSVLEGLNALLDHRAEVYIPELAQAFACPPSFRVFAAQNPVQEGGGRRGLPKSFLNRFTRVHVELLRSEDLQFISGALHPGIPASVQQRMIQFLGRLHAAASVDRRLGSVGGPWDFNLRDLLRWCQLLESHVPAEAATPDRAEHLYAQAAAHFAVMLFSQRMRTPTDQEFIREVFSEVWGARLPDYSEAAVTITPKQLTIGRASLRRSTKGVDMGGLCVAKGQAAAMQCLAQCMQQSWMCILVGPSGSGKTAVARTVAGLAGQELVEMALSGGTDTSDLLGGFEQLEPRRRLQVVALEAQDSLEAATRILLTADGASEGLAPRLRCIEHIRLAWRISEVALDRALQASTLTNGPAQEYFDRLSTALKEAYAWLEDLGEPAAHEAAARLLGVMNRASALWAALMASLGEGSAGRFEWVDGALTKAIEAGQWVLLENANLCSATVLDRLNPLLEPDGALLLNECGTSSGQPRVLRPHPNFRLILAQDPRHGELSQAMRNRGIEVFMDSFSPARLDADSAEVADLEAMLAVAGVPGSALPKAMAAAHLACLHQAALHHRRGPTPRELLQWASLAQLLCQRGWGPDQALAAAWRQTYSGAEPSAAGRAAAEAAFQEHCSGITAESCGSDALALSLSKPAAWPLPLGMAEIAADAGAASWAASSAVMTHFLSQLAALESLLYQQPALQGNVEGPAAASLPSPWLQRHLKGAADGTSSAALLENLGGAGACEDAMDRAVLLVQLAATCLIERTPLNVSFQLAQRRLQHISDTGPQGEARVSAVMVQHILTHALGSLPFNMTRCLMGPDQEPGAAAAYGSVLDYPLHPSTLQQLQRVQPATDWAEASTRALWACAGAVAALQLDAAQDAALLAAAGAARASSVQTSYLRSASAARRLNERPDHPLVDCLYPLVDALKGFHGAVREVNILWTEDMSTQVAVFTEWRAALWRALHGTHMSKPAVGEGIAAAFQEDAFVYTWLRLQKAVGRVMTSIAHADEQPPITMAAQRFRGVSDQVDEVLGLNARPSKPLLWKLGGHPRLPPTQHLYALSCRLQQLCAAATVRYDTQSMAALAPIKKLLLPDSATPPAEQRQADIAGAMDIGADLGSEQQISDELAASVAANLAADLELRRSLQEGVALFHLAVGRAAGLADTALLASKLASNIADPAATAALLVNTLQRELEAKAAQIAESKEPFRAAIKKLSATSNKIGPTARLPETLPAGAVSTPYMQSLQAALLPFQERELQADLQQLLAQLVMGAGQPHGPPALSPAVQQTAKRVLPYSCAVASFSPADSAQLQLLSWLADAQDASEDCTEQLSRLTCNLWFAWHQHVWGQAMQPPDVPAGSQLSSSTAGLSAMVQRVISGERTPLAERAGKALQLRLASRHLSRWCTTQTPAGPIARLLHGWDALGGLLLQVVAAHRTAIQDAHVRKDLDALIASTLNMLLRRERIQDREGDIQGAFAEIFSTCDHAKLKELVQPLLLPCLRLVLSGAAGAQQLQFAHAPASSMAAESTGATAQQRSMHRQLLEQSAQQGAAWLMLGALRLHLVSTPAGPDPAAKPAHKRSHLLDLITRTDAELTVRQLCQRMPLGPSEASTMAELERKREALSSQAEALRAKVVLRPEVSQYGQLQREVAQFLGSLGSVARVSALREFIEAGDKSALQQAESWVQSASAWAARLLAAFPLYLDLLQPVVLAVSEMRAGLAALASAQRSLQTGRQDEQLGAVVAQLGTFPARPWDEGRARLDTTTALQLVAATAAAAVSKHSDTASEVAAYGARLQLLRVALHQSATAVVSTSAVGSGAQVNTGALEGFHGVLAALLSAWEAIKAAEAQRAQQEAELYKNKTQTSTFQTEEEEDDADYKQSFPDYHADFDDILDPQGDLMEEDSSSSQAQHEVISQQNTTQAQTSSASAKELLQGQLLDDIVALHARVFRHLDGEREEVQDFPRQFLAAYGLSMSLQRSHLEAGRCLAASLDAELAPGHLLATCLEGQRLAQAPPSSSSDTAGAPELTVDMAEACAAETGLLDEPLQGMQGRLGRLLADWPDNPILTQLLALCARLAGMAAQSPLAAVLAGLELLLARSQLWQDSAAAHVSIAARLERLSALALRWRRMQLHAWRATIHKLTQRHAAGAHASWFHLHRLLLPNHEAAQDRPHAESLSVAMEQFMQSSSLGEFQRRLDLLWSFRCQALHTGCKAAALAAVMENIHTYYKQFQFIIQERLQKELAPIEKHLKDFVELAKWEDRGYHAMRSSTEKAQRQLHKMQRQAGDVLRQPAAAVLAEAAKSVGLSNLAAPEQLPGAAPKKGRTVPLPSATEPLEADMAGSWRSFCASMTAGVSTPAQKDTLQQQTYHARIPQLTSRLGSVMSAAVGASEALQGGQMLDDLAGEAAQRALELRALAEKGARSRKKKALVDFMRALAQAGASAKRSAVPAAERSVHAWFSQASPDADVRSLLEESSGQPSCLSSSGKENALALWCKADAYYFCNVARVQRVWQASKAPSKDLSGREVAAAERFSEHLLFLQRRQRAFLSSLGHARARLSALADLLSTFSEAEHIPDQDLHKRWLASLQQHLDSLSIQMGGTWQLLDAAAAVETATDRQQMLKGAKEGMRGALDRVRLLRTALQQASLAATVPDAGIIITPALDRTLRRSQEALAAIGTNMLAADAKYSFSSQVPTWAAALTALKGSIEEGQAFSSMQPSPNPSAASGDPEASAAEWDAGLERAVTSVLLWAQSASQASDDHEESSGGVSVGEAMQAITRRAALHSLAPATAAAQALLMSIPARDGPAARQAAGMAPLLRVAAGALQRLGAQALPLHRATAKLSYVAGSLFVGLLEEGFCTAEDSPEEAAAGEGGTFKEAEGTGMGEGEGAKDVSEQIEDEDQLLGAQQKDQPTPEAKEDQAIKNEEDEGKGVEMEGDFEGDMFDLPSDDEADNEEGEENADEEQRLDQEMGDVGQEGQVVDERMWGEEDKPEPDQESRQEQRGKDAPAQGDSKRELEYRAGKEQLEDGKEEADEEQPQKAEAEAPSKQPDAELPQDDQGAPEDGEGPMNEQAGDGAQQQDFTTPEAPEQELELPEDMALDGEAGADEAQEDAQDQDAPGAEADAPERFPEQPPAGADHDEDADGRPADPDAEVAGPQEPEEGTAEEGASEDGGTGADQQDANPEGAEGKDGSGADEEEDLKPAAKHGWNEDEPQADATPEAGPQGRASQTAAAQAAAQDAASAAAGTGEEEADAAGQQEGELAQEIAAPGTPPPQARMSRFGAAQAGRQGTRQASAAQHGDQPPTGPDQRMQEANPYRSLGDAMRDWQRRLSVAPDASRGAKEERGAAADGEAPQEDGGQAHGGQHEFVPEGEAPLPGDTQALAPATAEQAADASAPQPGLEGAAEEEEDERMAEDAQEEPLPSAGEEALDQYQVLKGSKQQAVAGSKQAGVAPESSEDDEAMPEAAPEEAEGPNAAEQEREQAAGSYVASLLQQTSLADRPEDEGTQLRDLTPEEAAQLRAQMEDLLKGADQARAASASDEEGMRYGREMWARCEALTTGLSGELTEQLRLILEPTKATRLAGEFRSGKRLAMRKVIAYIASHFRKDKIWLRRTRPDQRTYQVVLAVDDSRSMQENGCGAFALEAVTLLTRALTRLDVGQVGVLRFGGTDHVRPLHNLERPFTDAAGPGILANLRFDQDNTLADRPMVELLTMLMHMLDMARHSASARASGGQALSQLVLILADGRFHEKESLRRVVEEASSRPGVLLAFIILDNPAASVLDMQAVSFAGGQPSFSKYLDSFPFPFYIILRDLAALPATLASLLRQWFELTAAGALS</sequence>
<feature type="compositionally biased region" description="Acidic residues" evidence="10">
    <location>
        <begin position="4985"/>
        <end position="4997"/>
    </location>
</feature>
<dbReference type="PROSITE" id="PS50234">
    <property type="entry name" value="VWFA"/>
    <property type="match status" value="1"/>
</dbReference>
<feature type="region of interest" description="Disordered" evidence="10">
    <location>
        <begin position="4795"/>
        <end position="5418"/>
    </location>
</feature>
<organism evidence="12 13">
    <name type="scientific">Coccomyxa viridis</name>
    <dbReference type="NCBI Taxonomy" id="1274662"/>
    <lineage>
        <taxon>Eukaryota</taxon>
        <taxon>Viridiplantae</taxon>
        <taxon>Chlorophyta</taxon>
        <taxon>core chlorophytes</taxon>
        <taxon>Trebouxiophyceae</taxon>
        <taxon>Trebouxiophyceae incertae sedis</taxon>
        <taxon>Coccomyxaceae</taxon>
        <taxon>Coccomyxa</taxon>
    </lineage>
</organism>
<dbReference type="InterPro" id="IPR002035">
    <property type="entry name" value="VWF_A"/>
</dbReference>
<feature type="domain" description="VWFA" evidence="11">
    <location>
        <begin position="5555"/>
        <end position="5756"/>
    </location>
</feature>
<dbReference type="GO" id="GO:0005654">
    <property type="term" value="C:nucleoplasm"/>
    <property type="evidence" value="ECO:0007669"/>
    <property type="project" value="UniProtKB-SubCell"/>
</dbReference>
<keyword evidence="6 9" id="KW-0067">ATP-binding</keyword>
<evidence type="ECO:0000256" key="10">
    <source>
        <dbReference type="SAM" id="MobiDB-lite"/>
    </source>
</evidence>
<feature type="compositionally biased region" description="Low complexity" evidence="10">
    <location>
        <begin position="5159"/>
        <end position="5179"/>
    </location>
</feature>
<reference evidence="12 13" key="1">
    <citation type="submission" date="2023-10" db="EMBL/GenBank/DDBJ databases">
        <authorList>
            <person name="Maclean D."/>
            <person name="Macfadyen A."/>
        </authorList>
    </citation>
    <scope>NUCLEOTIDE SEQUENCE [LARGE SCALE GENOMIC DNA]</scope>
</reference>
<dbReference type="PANTHER" id="PTHR48103">
    <property type="entry name" value="MIDASIN-RELATED"/>
    <property type="match status" value="1"/>
</dbReference>
<dbReference type="GO" id="GO:0005730">
    <property type="term" value="C:nucleolus"/>
    <property type="evidence" value="ECO:0007669"/>
    <property type="project" value="UniProtKB-SubCell"/>
</dbReference>
<dbReference type="SUPFAM" id="SSF53300">
    <property type="entry name" value="vWA-like"/>
    <property type="match status" value="1"/>
</dbReference>
<comment type="caution">
    <text evidence="12">The sequence shown here is derived from an EMBL/GenBank/DDBJ whole genome shotgun (WGS) entry which is preliminary data.</text>
</comment>
<feature type="compositionally biased region" description="Low complexity" evidence="10">
    <location>
        <begin position="5313"/>
        <end position="5335"/>
    </location>
</feature>
<proteinExistence type="inferred from homology"/>
<dbReference type="SMART" id="SM00382">
    <property type="entry name" value="AAA"/>
    <property type="match status" value="6"/>
</dbReference>
<feature type="compositionally biased region" description="Low complexity" evidence="10">
    <location>
        <begin position="5186"/>
        <end position="5200"/>
    </location>
</feature>
<dbReference type="FunFam" id="3.40.50.300:FF:000142">
    <property type="entry name" value="Midasin"/>
    <property type="match status" value="1"/>
</dbReference>
<comment type="subcellular location">
    <subcellularLocation>
        <location evidence="1">Nucleus</location>
        <location evidence="1">Nucleolus</location>
    </subcellularLocation>
    <subcellularLocation>
        <location evidence="2">Nucleus</location>
        <location evidence="2">Nucleoplasm</location>
    </subcellularLocation>
</comment>
<dbReference type="InterPro" id="IPR041190">
    <property type="entry name" value="Midasin_AAA_lid_5"/>
</dbReference>
<dbReference type="InterPro" id="IPR003593">
    <property type="entry name" value="AAA+_ATPase"/>
</dbReference>
<feature type="region of interest" description="Disordered" evidence="10">
    <location>
        <begin position="4643"/>
        <end position="4666"/>
    </location>
</feature>
<feature type="compositionally biased region" description="Basic and acidic residues" evidence="10">
    <location>
        <begin position="4847"/>
        <end position="4865"/>
    </location>
</feature>
<dbReference type="Pfam" id="PF17867">
    <property type="entry name" value="AAA_lid_7"/>
    <property type="match status" value="3"/>
</dbReference>
<comment type="function">
    <text evidence="9">Nuclear chaperone required for maturation and nuclear export of pre-60S ribosome subunits.</text>
</comment>
<dbReference type="PANTHER" id="PTHR48103:SF2">
    <property type="entry name" value="MIDASIN"/>
    <property type="match status" value="1"/>
</dbReference>
<feature type="compositionally biased region" description="Polar residues" evidence="10">
    <location>
        <begin position="4644"/>
        <end position="4656"/>
    </location>
</feature>
<keyword evidence="8 9" id="KW-0539">Nucleus</keyword>
<evidence type="ECO:0000313" key="12">
    <source>
        <dbReference type="EMBL" id="CAK0772969.1"/>
    </source>
</evidence>
<accession>A0AAV1I0M3</accession>
<dbReference type="InterPro" id="IPR040848">
    <property type="entry name" value="AAA_lid_7"/>
</dbReference>
<feature type="compositionally biased region" description="Low complexity" evidence="10">
    <location>
        <begin position="5212"/>
        <end position="5230"/>
    </location>
</feature>
<evidence type="ECO:0000256" key="5">
    <source>
        <dbReference type="ARBA" id="ARBA00022741"/>
    </source>
</evidence>
<dbReference type="FunFam" id="3.40.50.300:FF:000582">
    <property type="entry name" value="Midasin"/>
    <property type="match status" value="1"/>
</dbReference>
<dbReference type="InterPro" id="IPR011704">
    <property type="entry name" value="ATPase_dyneun-rel_AAA"/>
</dbReference>
<feature type="compositionally biased region" description="Basic and acidic residues" evidence="10">
    <location>
        <begin position="4912"/>
        <end position="4959"/>
    </location>
</feature>
<dbReference type="CDD" id="cd00009">
    <property type="entry name" value="AAA"/>
    <property type="match status" value="1"/>
</dbReference>
<feature type="compositionally biased region" description="Acidic residues" evidence="10">
    <location>
        <begin position="5336"/>
        <end position="5351"/>
    </location>
</feature>
<dbReference type="FunFam" id="3.40.50.300:FF:001384">
    <property type="entry name" value="Midasin"/>
    <property type="match status" value="1"/>
</dbReference>
<evidence type="ECO:0000259" key="11">
    <source>
        <dbReference type="PROSITE" id="PS50234"/>
    </source>
</evidence>
<evidence type="ECO:0000256" key="4">
    <source>
        <dbReference type="ARBA" id="ARBA00017143"/>
    </source>
</evidence>
<evidence type="ECO:0000256" key="6">
    <source>
        <dbReference type="ARBA" id="ARBA00022840"/>
    </source>
</evidence>
<name>A0AAV1I0M3_9CHLO</name>
<dbReference type="EMBL" id="CAUYUE010000005">
    <property type="protein sequence ID" value="CAK0772969.1"/>
    <property type="molecule type" value="Genomic_DNA"/>
</dbReference>
<dbReference type="GO" id="GO:0005524">
    <property type="term" value="F:ATP binding"/>
    <property type="evidence" value="ECO:0007669"/>
    <property type="project" value="UniProtKB-KW"/>
</dbReference>
<dbReference type="SUPFAM" id="SSF52540">
    <property type="entry name" value="P-loop containing nucleoside triphosphate hydrolases"/>
    <property type="match status" value="6"/>
</dbReference>
<dbReference type="InterPro" id="IPR027417">
    <property type="entry name" value="P-loop_NTPase"/>
</dbReference>
<keyword evidence="7 9" id="KW-0143">Chaperone</keyword>
<evidence type="ECO:0000313" key="13">
    <source>
        <dbReference type="Proteomes" id="UP001314263"/>
    </source>
</evidence>
<dbReference type="GO" id="GO:0000055">
    <property type="term" value="P:ribosomal large subunit export from nucleus"/>
    <property type="evidence" value="ECO:0007669"/>
    <property type="project" value="TreeGrafter"/>
</dbReference>
<feature type="compositionally biased region" description="Acidic residues" evidence="10">
    <location>
        <begin position="4866"/>
        <end position="4893"/>
    </location>
</feature>
<dbReference type="Gene3D" id="3.40.50.300">
    <property type="entry name" value="P-loop containing nucleotide triphosphate hydrolases"/>
    <property type="match status" value="7"/>
</dbReference>
<evidence type="ECO:0000256" key="7">
    <source>
        <dbReference type="ARBA" id="ARBA00023186"/>
    </source>
</evidence>
<keyword evidence="13" id="KW-1185">Reference proteome</keyword>
<dbReference type="GO" id="GO:0016887">
    <property type="term" value="F:ATP hydrolysis activity"/>
    <property type="evidence" value="ECO:0007669"/>
    <property type="project" value="InterPro"/>
</dbReference>
<feature type="compositionally biased region" description="Acidic residues" evidence="10">
    <location>
        <begin position="5388"/>
        <end position="5404"/>
    </location>
</feature>
<feature type="compositionally biased region" description="Polar residues" evidence="10">
    <location>
        <begin position="3838"/>
        <end position="3847"/>
    </location>
</feature>
<evidence type="ECO:0000256" key="9">
    <source>
        <dbReference type="PIRNR" id="PIRNR010340"/>
    </source>
</evidence>
<dbReference type="PROSITE" id="PS00675">
    <property type="entry name" value="SIGMA54_INTERACT_1"/>
    <property type="match status" value="2"/>
</dbReference>
<evidence type="ECO:0000256" key="1">
    <source>
        <dbReference type="ARBA" id="ARBA00004604"/>
    </source>
</evidence>
<feature type="compositionally biased region" description="Low complexity" evidence="10">
    <location>
        <begin position="3848"/>
        <end position="3860"/>
    </location>
</feature>
<dbReference type="PIRSF" id="PIRSF010340">
    <property type="entry name" value="Midasin"/>
    <property type="match status" value="1"/>
</dbReference>
<gene>
    <name evidence="12" type="ORF">CVIRNUC_004018</name>
</gene>
<keyword evidence="5 9" id="KW-0547">Nucleotide-binding</keyword>
<feature type="region of interest" description="Disordered" evidence="10">
    <location>
        <begin position="3825"/>
        <end position="3860"/>
    </location>
</feature>
<protein>
    <recommendedName>
        <fullName evidence="4 9">Midasin</fullName>
    </recommendedName>
</protein>
<comment type="similarity">
    <text evidence="3 9">Belongs to the midasin family.</text>
</comment>
<feature type="compositionally biased region" description="Acidic residues" evidence="10">
    <location>
        <begin position="5090"/>
        <end position="5101"/>
    </location>
</feature>
<evidence type="ECO:0000256" key="2">
    <source>
        <dbReference type="ARBA" id="ARBA00004642"/>
    </source>
</evidence>
<feature type="region of interest" description="Disordered" evidence="10">
    <location>
        <begin position="3789"/>
        <end position="3810"/>
    </location>
</feature>
<dbReference type="GO" id="GO:0030687">
    <property type="term" value="C:preribosome, large subunit precursor"/>
    <property type="evidence" value="ECO:0007669"/>
    <property type="project" value="TreeGrafter"/>
</dbReference>
<evidence type="ECO:0000256" key="8">
    <source>
        <dbReference type="ARBA" id="ARBA00023242"/>
    </source>
</evidence>
<dbReference type="Pfam" id="PF07728">
    <property type="entry name" value="AAA_5"/>
    <property type="match status" value="9"/>
</dbReference>
<evidence type="ECO:0000256" key="3">
    <source>
        <dbReference type="ARBA" id="ARBA00007188"/>
    </source>
</evidence>
<dbReference type="GO" id="GO:0000027">
    <property type="term" value="P:ribosomal large subunit assembly"/>
    <property type="evidence" value="ECO:0007669"/>
    <property type="project" value="InterPro"/>
</dbReference>